<dbReference type="GO" id="GO:0032259">
    <property type="term" value="P:methylation"/>
    <property type="evidence" value="ECO:0007669"/>
    <property type="project" value="UniProtKB-KW"/>
</dbReference>
<dbReference type="Pfam" id="PF02574">
    <property type="entry name" value="S-methyl_trans"/>
    <property type="match status" value="1"/>
</dbReference>
<name>A0A6J4PED5_9ACTN</name>
<dbReference type="EMBL" id="CADCVB010000041">
    <property type="protein sequence ID" value="CAA9413996.1"/>
    <property type="molecule type" value="Genomic_DNA"/>
</dbReference>
<dbReference type="InterPro" id="IPR036589">
    <property type="entry name" value="HCY_dom_sf"/>
</dbReference>
<feature type="binding site" evidence="3">
    <location>
        <position position="225"/>
    </location>
    <ligand>
        <name>Zn(2+)</name>
        <dbReference type="ChEBI" id="CHEBI:29105"/>
    </ligand>
</feature>
<dbReference type="EC" id="2.1.1.10" evidence="5"/>
<proteinExistence type="predicted"/>
<dbReference type="PANTHER" id="PTHR11103">
    <property type="entry name" value="SLR1189 PROTEIN"/>
    <property type="match status" value="1"/>
</dbReference>
<feature type="binding site" evidence="3">
    <location>
        <position position="298"/>
    </location>
    <ligand>
        <name>Zn(2+)</name>
        <dbReference type="ChEBI" id="CHEBI:29105"/>
    </ligand>
</feature>
<evidence type="ECO:0000313" key="5">
    <source>
        <dbReference type="EMBL" id="CAA9413996.1"/>
    </source>
</evidence>
<dbReference type="SUPFAM" id="SSF82282">
    <property type="entry name" value="Homocysteine S-methyltransferase"/>
    <property type="match status" value="1"/>
</dbReference>
<gene>
    <name evidence="5" type="ORF">AVDCRST_MAG78-556</name>
</gene>
<dbReference type="Gene3D" id="3.20.20.330">
    <property type="entry name" value="Homocysteine-binding-like domain"/>
    <property type="match status" value="1"/>
</dbReference>
<keyword evidence="3" id="KW-0862">Zinc</keyword>
<sequence length="319" mass="33998">MSELEVEIQEGASILTDGGIETRIMFETDVPLPPHVQVAGLVKDPVGGPVLRRIYESYVAAARSFGLPVIIGTPTFRASLNFVQQAGLGGPEAVRLLNADAAAMHRQIRAQSDHRPIYVAGVIGPSGDAYRPEEALSADKAREYHALQAAALAQSGVDFLYAPTFPAVEEALGAAMAMGATGLPYVVSFVLERDGRVLDGTSLHAAIERIDATASPAPLFYSISCVHPSIVATALRGEAVFSDLVARRLNEFKANASPLSTEELVRLDHPEGDAPNLFATEMWALHQDFGLRVLGGCCGTDDRHIRALAVLMASDLKSE</sequence>
<evidence type="ECO:0000256" key="3">
    <source>
        <dbReference type="PROSITE-ProRule" id="PRU00333"/>
    </source>
</evidence>
<keyword evidence="1 3" id="KW-0489">Methyltransferase</keyword>
<feature type="domain" description="Hcy-binding" evidence="4">
    <location>
        <begin position="2"/>
        <end position="312"/>
    </location>
</feature>
<feature type="binding site" evidence="3">
    <location>
        <position position="297"/>
    </location>
    <ligand>
        <name>Zn(2+)</name>
        <dbReference type="ChEBI" id="CHEBI:29105"/>
    </ligand>
</feature>
<keyword evidence="2 3" id="KW-0808">Transferase</keyword>
<accession>A0A6J4PED5</accession>
<keyword evidence="3" id="KW-0479">Metal-binding</keyword>
<comment type="cofactor">
    <cofactor evidence="3">
        <name>Zn(2+)</name>
        <dbReference type="ChEBI" id="CHEBI:29105"/>
    </cofactor>
</comment>
<evidence type="ECO:0000256" key="2">
    <source>
        <dbReference type="ARBA" id="ARBA00022679"/>
    </source>
</evidence>
<dbReference type="GO" id="GO:0046872">
    <property type="term" value="F:metal ion binding"/>
    <property type="evidence" value="ECO:0007669"/>
    <property type="project" value="UniProtKB-KW"/>
</dbReference>
<dbReference type="InterPro" id="IPR003726">
    <property type="entry name" value="HCY_dom"/>
</dbReference>
<evidence type="ECO:0000259" key="4">
    <source>
        <dbReference type="PROSITE" id="PS50970"/>
    </source>
</evidence>
<dbReference type="PANTHER" id="PTHR11103:SF18">
    <property type="entry name" value="SLR1189 PROTEIN"/>
    <property type="match status" value="1"/>
</dbReference>
<dbReference type="AlphaFoldDB" id="A0A6J4PED5"/>
<reference evidence="5" key="1">
    <citation type="submission" date="2020-02" db="EMBL/GenBank/DDBJ databases">
        <authorList>
            <person name="Meier V. D."/>
        </authorList>
    </citation>
    <scope>NUCLEOTIDE SEQUENCE</scope>
    <source>
        <strain evidence="5">AVDCRST_MAG78</strain>
    </source>
</reference>
<organism evidence="5">
    <name type="scientific">uncultured Rubrobacteraceae bacterium</name>
    <dbReference type="NCBI Taxonomy" id="349277"/>
    <lineage>
        <taxon>Bacteria</taxon>
        <taxon>Bacillati</taxon>
        <taxon>Actinomycetota</taxon>
        <taxon>Rubrobacteria</taxon>
        <taxon>Rubrobacterales</taxon>
        <taxon>Rubrobacteraceae</taxon>
        <taxon>environmental samples</taxon>
    </lineage>
</organism>
<dbReference type="GO" id="GO:0008168">
    <property type="term" value="F:methyltransferase activity"/>
    <property type="evidence" value="ECO:0007669"/>
    <property type="project" value="UniProtKB-UniRule"/>
</dbReference>
<protein>
    <submittedName>
        <fullName evidence="5">Homocysteine S-methyltransferase</fullName>
        <ecNumber evidence="5">2.1.1.10</ecNumber>
    </submittedName>
</protein>
<dbReference type="PROSITE" id="PS50970">
    <property type="entry name" value="HCY"/>
    <property type="match status" value="1"/>
</dbReference>
<evidence type="ECO:0000256" key="1">
    <source>
        <dbReference type="ARBA" id="ARBA00022603"/>
    </source>
</evidence>